<keyword evidence="3" id="KW-0503">Monooxygenase</keyword>
<dbReference type="EMBL" id="MZXW01000053">
    <property type="protein sequence ID" value="RXT35585.1"/>
    <property type="molecule type" value="Genomic_DNA"/>
</dbReference>
<dbReference type="RefSeq" id="WP_129275483.1">
    <property type="nucleotide sequence ID" value="NZ_MZXW01000053.1"/>
</dbReference>
<feature type="chain" id="PRO_5020679465" evidence="1">
    <location>
        <begin position="25"/>
        <end position="140"/>
    </location>
</feature>
<keyword evidence="1" id="KW-0732">Signal</keyword>
<dbReference type="OrthoDB" id="9812192at2"/>
<accession>A0A4Q1UKS6</accession>
<dbReference type="InterPro" id="IPR007138">
    <property type="entry name" value="ABM_dom"/>
</dbReference>
<dbReference type="GO" id="GO:0004497">
    <property type="term" value="F:monooxygenase activity"/>
    <property type="evidence" value="ECO:0007669"/>
    <property type="project" value="UniProtKB-KW"/>
</dbReference>
<keyword evidence="3" id="KW-0560">Oxidoreductase</keyword>
<comment type="caution">
    <text evidence="3">The sequence shown here is derived from an EMBL/GenBank/DDBJ whole genome shotgun (WGS) entry which is preliminary data.</text>
</comment>
<dbReference type="PANTHER" id="PTHR33336">
    <property type="entry name" value="QUINOL MONOOXYGENASE YGIN-RELATED"/>
    <property type="match status" value="1"/>
</dbReference>
<reference evidence="3 4" key="1">
    <citation type="submission" date="2017-03" db="EMBL/GenBank/DDBJ databases">
        <authorList>
            <person name="Safronova V.I."/>
            <person name="Sazanova A.L."/>
            <person name="Chirak E.R."/>
        </authorList>
    </citation>
    <scope>NUCLEOTIDE SEQUENCE [LARGE SCALE GENOMIC DNA]</scope>
    <source>
        <strain evidence="3 4">Opo-243</strain>
    </source>
</reference>
<dbReference type="InterPro" id="IPR011008">
    <property type="entry name" value="Dimeric_a/b-barrel"/>
</dbReference>
<proteinExistence type="predicted"/>
<dbReference type="Proteomes" id="UP000290819">
    <property type="component" value="Unassembled WGS sequence"/>
</dbReference>
<name>A0A4Q1UKS6_9BRAD</name>
<dbReference type="AlphaFoldDB" id="A0A4Q1UKS6"/>
<dbReference type="InterPro" id="IPR050744">
    <property type="entry name" value="AI-2_Isomerase_LsrG"/>
</dbReference>
<organism evidence="3 4">
    <name type="scientific">Bradyrhizobium betae</name>
    <dbReference type="NCBI Taxonomy" id="244734"/>
    <lineage>
        <taxon>Bacteria</taxon>
        <taxon>Pseudomonadati</taxon>
        <taxon>Pseudomonadota</taxon>
        <taxon>Alphaproteobacteria</taxon>
        <taxon>Hyphomicrobiales</taxon>
        <taxon>Nitrobacteraceae</taxon>
        <taxon>Bradyrhizobium</taxon>
    </lineage>
</organism>
<dbReference type="Pfam" id="PF03992">
    <property type="entry name" value="ABM"/>
    <property type="match status" value="1"/>
</dbReference>
<dbReference type="PANTHER" id="PTHR33336:SF3">
    <property type="entry name" value="ABM DOMAIN-CONTAINING PROTEIN"/>
    <property type="match status" value="1"/>
</dbReference>
<feature type="domain" description="ABM" evidence="2">
    <location>
        <begin position="43"/>
        <end position="132"/>
    </location>
</feature>
<protein>
    <submittedName>
        <fullName evidence="3">Antibiotic biosynthesis monooxygenase</fullName>
    </submittedName>
</protein>
<feature type="signal peptide" evidence="1">
    <location>
        <begin position="1"/>
        <end position="24"/>
    </location>
</feature>
<gene>
    <name evidence="3" type="ORF">B5V03_37410</name>
</gene>
<evidence type="ECO:0000313" key="3">
    <source>
        <dbReference type="EMBL" id="RXT35585.1"/>
    </source>
</evidence>
<keyword evidence="4" id="KW-1185">Reference proteome</keyword>
<sequence>MQIAIRKSLAAMLLLVLPSLTAPAAPAQEGPHVRYQEIREGAYSVVAQVRAKPGKEDALRAATLPLIELVRGDPKNLVYFCQEDRAKPGHFIFYEVFASQADFDAHNAMPYVQAWFAKLPELADGGVEVMRMAILGKPKN</sequence>
<evidence type="ECO:0000313" key="4">
    <source>
        <dbReference type="Proteomes" id="UP000290819"/>
    </source>
</evidence>
<evidence type="ECO:0000256" key="1">
    <source>
        <dbReference type="SAM" id="SignalP"/>
    </source>
</evidence>
<dbReference type="SUPFAM" id="SSF54909">
    <property type="entry name" value="Dimeric alpha+beta barrel"/>
    <property type="match status" value="1"/>
</dbReference>
<evidence type="ECO:0000259" key="2">
    <source>
        <dbReference type="PROSITE" id="PS51725"/>
    </source>
</evidence>
<dbReference type="PROSITE" id="PS51725">
    <property type="entry name" value="ABM"/>
    <property type="match status" value="1"/>
</dbReference>
<dbReference type="Gene3D" id="3.30.70.100">
    <property type="match status" value="1"/>
</dbReference>